<dbReference type="PANTHER" id="PTHR47642">
    <property type="entry name" value="ATP-DEPENDENT DNA HELICASE"/>
    <property type="match status" value="1"/>
</dbReference>
<dbReference type="EMBL" id="KZ293651">
    <property type="protein sequence ID" value="PBK96128.1"/>
    <property type="molecule type" value="Genomic_DNA"/>
</dbReference>
<evidence type="ECO:0000256" key="1">
    <source>
        <dbReference type="RuleBase" id="RU363044"/>
    </source>
</evidence>
<dbReference type="OrthoDB" id="432234at2759"/>
<organism evidence="3 4">
    <name type="scientific">Armillaria gallica</name>
    <name type="common">Bulbous honey fungus</name>
    <name type="synonym">Armillaria bulbosa</name>
    <dbReference type="NCBI Taxonomy" id="47427"/>
    <lineage>
        <taxon>Eukaryota</taxon>
        <taxon>Fungi</taxon>
        <taxon>Dikarya</taxon>
        <taxon>Basidiomycota</taxon>
        <taxon>Agaricomycotina</taxon>
        <taxon>Agaricomycetes</taxon>
        <taxon>Agaricomycetidae</taxon>
        <taxon>Agaricales</taxon>
        <taxon>Marasmiineae</taxon>
        <taxon>Physalacriaceae</taxon>
        <taxon>Armillaria</taxon>
    </lineage>
</organism>
<gene>
    <name evidence="3" type="ORF">ARMGADRAFT_873035</name>
</gene>
<dbReference type="GO" id="GO:0006310">
    <property type="term" value="P:DNA recombination"/>
    <property type="evidence" value="ECO:0007669"/>
    <property type="project" value="UniProtKB-KW"/>
</dbReference>
<dbReference type="PANTHER" id="PTHR47642:SF5">
    <property type="entry name" value="ATP-DEPENDENT DNA HELICASE"/>
    <property type="match status" value="1"/>
</dbReference>
<keyword evidence="1" id="KW-0547">Nucleotide-binding</keyword>
<dbReference type="GO" id="GO:0000723">
    <property type="term" value="P:telomere maintenance"/>
    <property type="evidence" value="ECO:0007669"/>
    <property type="project" value="InterPro"/>
</dbReference>
<reference evidence="4" key="1">
    <citation type="journal article" date="2017" name="Nat. Ecol. Evol.">
        <title>Genome expansion and lineage-specific genetic innovations in the forest pathogenic fungi Armillaria.</title>
        <authorList>
            <person name="Sipos G."/>
            <person name="Prasanna A.N."/>
            <person name="Walter M.C."/>
            <person name="O'Connor E."/>
            <person name="Balint B."/>
            <person name="Krizsan K."/>
            <person name="Kiss B."/>
            <person name="Hess J."/>
            <person name="Varga T."/>
            <person name="Slot J."/>
            <person name="Riley R."/>
            <person name="Boka B."/>
            <person name="Rigling D."/>
            <person name="Barry K."/>
            <person name="Lee J."/>
            <person name="Mihaltcheva S."/>
            <person name="LaButti K."/>
            <person name="Lipzen A."/>
            <person name="Waldron R."/>
            <person name="Moloney N.M."/>
            <person name="Sperisen C."/>
            <person name="Kredics L."/>
            <person name="Vagvoelgyi C."/>
            <person name="Patrignani A."/>
            <person name="Fitzpatrick D."/>
            <person name="Nagy I."/>
            <person name="Doyle S."/>
            <person name="Anderson J.B."/>
            <person name="Grigoriev I.V."/>
            <person name="Gueldener U."/>
            <person name="Muensterkoetter M."/>
            <person name="Nagy L.G."/>
        </authorList>
    </citation>
    <scope>NUCLEOTIDE SEQUENCE [LARGE SCALE GENOMIC DNA]</scope>
    <source>
        <strain evidence="4">Ar21-2</strain>
    </source>
</reference>
<evidence type="ECO:0000259" key="2">
    <source>
        <dbReference type="Pfam" id="PF05970"/>
    </source>
</evidence>
<dbReference type="InParanoid" id="A0A2H3DZ44"/>
<dbReference type="InterPro" id="IPR051055">
    <property type="entry name" value="PIF1_helicase"/>
</dbReference>
<comment type="cofactor">
    <cofactor evidence="1">
        <name>Mg(2+)</name>
        <dbReference type="ChEBI" id="CHEBI:18420"/>
    </cofactor>
</comment>
<dbReference type="EC" id="5.6.2.3" evidence="1"/>
<keyword evidence="1" id="KW-0233">DNA recombination</keyword>
<comment type="catalytic activity">
    <reaction evidence="1">
        <text>ATP + H2O = ADP + phosphate + H(+)</text>
        <dbReference type="Rhea" id="RHEA:13065"/>
        <dbReference type="ChEBI" id="CHEBI:15377"/>
        <dbReference type="ChEBI" id="CHEBI:15378"/>
        <dbReference type="ChEBI" id="CHEBI:30616"/>
        <dbReference type="ChEBI" id="CHEBI:43474"/>
        <dbReference type="ChEBI" id="CHEBI:456216"/>
        <dbReference type="EC" id="5.6.2.3"/>
    </reaction>
</comment>
<keyword evidence="1" id="KW-0067">ATP-binding</keyword>
<evidence type="ECO:0000313" key="4">
    <source>
        <dbReference type="Proteomes" id="UP000217790"/>
    </source>
</evidence>
<dbReference type="Gene3D" id="3.40.50.300">
    <property type="entry name" value="P-loop containing nucleotide triphosphate hydrolases"/>
    <property type="match status" value="1"/>
</dbReference>
<name>A0A2H3DZ44_ARMGA</name>
<keyword evidence="1" id="KW-0378">Hydrolase</keyword>
<keyword evidence="1" id="KW-0234">DNA repair</keyword>
<proteinExistence type="inferred from homology"/>
<dbReference type="InterPro" id="IPR010285">
    <property type="entry name" value="DNA_helicase_pif1-like_DEAD"/>
</dbReference>
<feature type="non-terminal residue" evidence="3">
    <location>
        <position position="1"/>
    </location>
</feature>
<dbReference type="GO" id="GO:0005524">
    <property type="term" value="F:ATP binding"/>
    <property type="evidence" value="ECO:0007669"/>
    <property type="project" value="UniProtKB-KW"/>
</dbReference>
<dbReference type="InterPro" id="IPR027417">
    <property type="entry name" value="P-loop_NTPase"/>
</dbReference>
<dbReference type="Pfam" id="PF05970">
    <property type="entry name" value="PIF1"/>
    <property type="match status" value="1"/>
</dbReference>
<dbReference type="GO" id="GO:0043139">
    <property type="term" value="F:5'-3' DNA helicase activity"/>
    <property type="evidence" value="ECO:0007669"/>
    <property type="project" value="UniProtKB-EC"/>
</dbReference>
<feature type="non-terminal residue" evidence="3">
    <location>
        <position position="134"/>
    </location>
</feature>
<dbReference type="SUPFAM" id="SSF52540">
    <property type="entry name" value="P-loop containing nucleoside triphosphate hydrolases"/>
    <property type="match status" value="1"/>
</dbReference>
<feature type="domain" description="DNA helicase Pif1-like DEAD-box helicase" evidence="2">
    <location>
        <begin position="7"/>
        <end position="121"/>
    </location>
</feature>
<dbReference type="GO" id="GO:0006281">
    <property type="term" value="P:DNA repair"/>
    <property type="evidence" value="ECO:0007669"/>
    <property type="project" value="UniProtKB-KW"/>
</dbReference>
<sequence>IVEQINLNTKQARTFQLVALHSLVLKPEPLRMFLSGLGGTGKSMVINAIRTYFISCSQEHRFRLTSYRGIAARNISGMTLHSALMLNQRSKCSTSSKTNHDLVSMWQGVDYLFIDKISMVGCKTLVQISDALSI</sequence>
<keyword evidence="1" id="KW-0347">Helicase</keyword>
<comment type="similarity">
    <text evidence="1">Belongs to the helicase family.</text>
</comment>
<dbReference type="GO" id="GO:0016887">
    <property type="term" value="F:ATP hydrolysis activity"/>
    <property type="evidence" value="ECO:0007669"/>
    <property type="project" value="RHEA"/>
</dbReference>
<keyword evidence="1" id="KW-0227">DNA damage</keyword>
<dbReference type="AlphaFoldDB" id="A0A2H3DZ44"/>
<protein>
    <recommendedName>
        <fullName evidence="1">ATP-dependent DNA helicase</fullName>
        <ecNumber evidence="1">5.6.2.3</ecNumber>
    </recommendedName>
</protein>
<dbReference type="Proteomes" id="UP000217790">
    <property type="component" value="Unassembled WGS sequence"/>
</dbReference>
<evidence type="ECO:0000313" key="3">
    <source>
        <dbReference type="EMBL" id="PBK96128.1"/>
    </source>
</evidence>
<accession>A0A2H3DZ44</accession>
<dbReference type="STRING" id="47427.A0A2H3DZ44"/>
<keyword evidence="4" id="KW-1185">Reference proteome</keyword>